<accession>A0A0C3PUI0</accession>
<evidence type="ECO:0000313" key="1">
    <source>
        <dbReference type="EMBL" id="KIP11308.1"/>
    </source>
</evidence>
<keyword evidence="2" id="KW-1185">Reference proteome</keyword>
<evidence type="ECO:0000313" key="2">
    <source>
        <dbReference type="Proteomes" id="UP000053257"/>
    </source>
</evidence>
<dbReference type="HOGENOM" id="CLU_2528228_0_0_1"/>
<dbReference type="EMBL" id="KN840447">
    <property type="protein sequence ID" value="KIP11308.1"/>
    <property type="molecule type" value="Genomic_DNA"/>
</dbReference>
<sequence>MASPTIARTLLHADRMSNISDLCGRRDIMIDASGDIYSRSHTSIKAGQSGWWIGPDVHAIHWSIDCGGVAPSVSGVPGRGGRRT</sequence>
<reference evidence="1 2" key="1">
    <citation type="journal article" date="2014" name="PLoS Genet.">
        <title>Analysis of the Phlebiopsis gigantea genome, transcriptome and secretome provides insight into its pioneer colonization strategies of wood.</title>
        <authorList>
            <person name="Hori C."/>
            <person name="Ishida T."/>
            <person name="Igarashi K."/>
            <person name="Samejima M."/>
            <person name="Suzuki H."/>
            <person name="Master E."/>
            <person name="Ferreira P."/>
            <person name="Ruiz-Duenas F.J."/>
            <person name="Held B."/>
            <person name="Canessa P."/>
            <person name="Larrondo L.F."/>
            <person name="Schmoll M."/>
            <person name="Druzhinina I.S."/>
            <person name="Kubicek C.P."/>
            <person name="Gaskell J.A."/>
            <person name="Kersten P."/>
            <person name="St John F."/>
            <person name="Glasner J."/>
            <person name="Sabat G."/>
            <person name="Splinter BonDurant S."/>
            <person name="Syed K."/>
            <person name="Yadav J."/>
            <person name="Mgbeahuruike A.C."/>
            <person name="Kovalchuk A."/>
            <person name="Asiegbu F.O."/>
            <person name="Lackner G."/>
            <person name="Hoffmeister D."/>
            <person name="Rencoret J."/>
            <person name="Gutierrez A."/>
            <person name="Sun H."/>
            <person name="Lindquist E."/>
            <person name="Barry K."/>
            <person name="Riley R."/>
            <person name="Grigoriev I.V."/>
            <person name="Henrissat B."/>
            <person name="Kues U."/>
            <person name="Berka R.M."/>
            <person name="Martinez A.T."/>
            <person name="Covert S.F."/>
            <person name="Blanchette R.A."/>
            <person name="Cullen D."/>
        </authorList>
    </citation>
    <scope>NUCLEOTIDE SEQUENCE [LARGE SCALE GENOMIC DNA]</scope>
    <source>
        <strain evidence="1 2">11061_1 CR5-6</strain>
    </source>
</reference>
<organism evidence="1 2">
    <name type="scientific">Phlebiopsis gigantea (strain 11061_1 CR5-6)</name>
    <name type="common">White-rot fungus</name>
    <name type="synonym">Peniophora gigantea</name>
    <dbReference type="NCBI Taxonomy" id="745531"/>
    <lineage>
        <taxon>Eukaryota</taxon>
        <taxon>Fungi</taxon>
        <taxon>Dikarya</taxon>
        <taxon>Basidiomycota</taxon>
        <taxon>Agaricomycotina</taxon>
        <taxon>Agaricomycetes</taxon>
        <taxon>Polyporales</taxon>
        <taxon>Phanerochaetaceae</taxon>
        <taxon>Phlebiopsis</taxon>
    </lineage>
</organism>
<gene>
    <name evidence="1" type="ORF">PHLGIDRAFT_141761</name>
</gene>
<proteinExistence type="predicted"/>
<dbReference type="Proteomes" id="UP000053257">
    <property type="component" value="Unassembled WGS sequence"/>
</dbReference>
<dbReference type="AlphaFoldDB" id="A0A0C3PUI0"/>
<protein>
    <submittedName>
        <fullName evidence="1">Uncharacterized protein</fullName>
    </submittedName>
</protein>
<name>A0A0C3PUI0_PHLG1</name>